<evidence type="ECO:0000313" key="3">
    <source>
        <dbReference type="EMBL" id="KDN19016.1"/>
    </source>
</evidence>
<protein>
    <recommendedName>
        <fullName evidence="5">Secreted protein</fullName>
    </recommendedName>
</protein>
<dbReference type="AlphaFoldDB" id="A0A066TUZ1"/>
<feature type="chain" id="PRO_5001630355" description="Secreted protein" evidence="2">
    <location>
        <begin position="25"/>
        <end position="172"/>
    </location>
</feature>
<reference evidence="3 4" key="1">
    <citation type="submission" date="2014-05" db="EMBL/GenBank/DDBJ databases">
        <title>Draft genome sequence of Amycolatopsis rifamycinica DSM 46095.</title>
        <authorList>
            <person name="Lal R."/>
            <person name="Saxena A."/>
            <person name="Kumari R."/>
            <person name="Mukherjee U."/>
            <person name="Singh P."/>
            <person name="Sangwan N."/>
            <person name="Mahato N.K."/>
        </authorList>
    </citation>
    <scope>NUCLEOTIDE SEQUENCE [LARGE SCALE GENOMIC DNA]</scope>
    <source>
        <strain evidence="3 4">DSM 46095</strain>
    </source>
</reference>
<evidence type="ECO:0000256" key="2">
    <source>
        <dbReference type="SAM" id="SignalP"/>
    </source>
</evidence>
<evidence type="ECO:0008006" key="5">
    <source>
        <dbReference type="Google" id="ProtNLM"/>
    </source>
</evidence>
<feature type="region of interest" description="Disordered" evidence="1">
    <location>
        <begin position="119"/>
        <end position="172"/>
    </location>
</feature>
<organism evidence="3 4">
    <name type="scientific">Amycolatopsis rifamycinica</name>
    <dbReference type="NCBI Taxonomy" id="287986"/>
    <lineage>
        <taxon>Bacteria</taxon>
        <taxon>Bacillati</taxon>
        <taxon>Actinomycetota</taxon>
        <taxon>Actinomycetes</taxon>
        <taxon>Pseudonocardiales</taxon>
        <taxon>Pseudonocardiaceae</taxon>
        <taxon>Amycolatopsis</taxon>
    </lineage>
</organism>
<feature type="signal peptide" evidence="2">
    <location>
        <begin position="1"/>
        <end position="24"/>
    </location>
</feature>
<sequence>MRRISLAVGVSTGCVLLSPVVASADEPYPGKPTTMSVSVSGNSVTIRGTCAASGVDAEASYDVYRGQEPKQSGLMTRNGKRYSITFTGVWPGYYVATMHCLDGGNGSGYRNFTVGILDTPTPTKPTSTKPAPTKAKPAKPKPAPQVAVKPHGAPQTGGGPADEESAAPAARG</sequence>
<comment type="caution">
    <text evidence="3">The sequence shown here is derived from an EMBL/GenBank/DDBJ whole genome shotgun (WGS) entry which is preliminary data.</text>
</comment>
<keyword evidence="2" id="KW-0732">Signal</keyword>
<evidence type="ECO:0000256" key="1">
    <source>
        <dbReference type="SAM" id="MobiDB-lite"/>
    </source>
</evidence>
<dbReference type="Proteomes" id="UP000027345">
    <property type="component" value="Unassembled WGS sequence"/>
</dbReference>
<accession>A0A066TUZ1</accession>
<proteinExistence type="predicted"/>
<name>A0A066TUZ1_9PSEU</name>
<dbReference type="EMBL" id="JMQI01000058">
    <property type="protein sequence ID" value="KDN19016.1"/>
    <property type="molecule type" value="Genomic_DNA"/>
</dbReference>
<gene>
    <name evidence="3" type="ORF">DV20_27805</name>
</gene>
<evidence type="ECO:0000313" key="4">
    <source>
        <dbReference type="Proteomes" id="UP000027345"/>
    </source>
</evidence>
<keyword evidence="4" id="KW-1185">Reference proteome</keyword>
<feature type="compositionally biased region" description="Low complexity" evidence="1">
    <location>
        <begin position="119"/>
        <end position="135"/>
    </location>
</feature>